<dbReference type="Pfam" id="PF01590">
    <property type="entry name" value="GAF"/>
    <property type="match status" value="1"/>
</dbReference>
<gene>
    <name evidence="2" type="ORF">METZ01_LOCUS40173</name>
</gene>
<dbReference type="Gene3D" id="3.30.450.40">
    <property type="match status" value="1"/>
</dbReference>
<dbReference type="SMART" id="SM00471">
    <property type="entry name" value="HDc"/>
    <property type="match status" value="1"/>
</dbReference>
<dbReference type="Pfam" id="PF13487">
    <property type="entry name" value="HD_5"/>
    <property type="match status" value="1"/>
</dbReference>
<dbReference type="SUPFAM" id="SSF109604">
    <property type="entry name" value="HD-domain/PDEase-like"/>
    <property type="match status" value="1"/>
</dbReference>
<dbReference type="PANTHER" id="PTHR43155:SF2">
    <property type="entry name" value="CYCLIC DI-GMP PHOSPHODIESTERASE PA4108"/>
    <property type="match status" value="1"/>
</dbReference>
<organism evidence="2">
    <name type="scientific">marine metagenome</name>
    <dbReference type="NCBI Taxonomy" id="408172"/>
    <lineage>
        <taxon>unclassified sequences</taxon>
        <taxon>metagenomes</taxon>
        <taxon>ecological metagenomes</taxon>
    </lineage>
</organism>
<dbReference type="PANTHER" id="PTHR43155">
    <property type="entry name" value="CYCLIC DI-GMP PHOSPHODIESTERASE PA4108-RELATED"/>
    <property type="match status" value="1"/>
</dbReference>
<dbReference type="SUPFAM" id="SSF55781">
    <property type="entry name" value="GAF domain-like"/>
    <property type="match status" value="1"/>
</dbReference>
<evidence type="ECO:0000259" key="1">
    <source>
        <dbReference type="PROSITE" id="PS51832"/>
    </source>
</evidence>
<dbReference type="SMART" id="SM00065">
    <property type="entry name" value="GAF"/>
    <property type="match status" value="1"/>
</dbReference>
<protein>
    <recommendedName>
        <fullName evidence="1">HD-GYP domain-containing protein</fullName>
    </recommendedName>
</protein>
<sequence>MQNNSKPYILFPKFLENHPEFVLSDSLAELVKVSYYQSMDDIQKICTKTVELIILEDKMYGEWTANIPENPPSGIILIDSGELKVVPVQTQEILAWVSVNNLSSLRWNFILEQTLANVKLRSEREHLESRILRQDRSLAELHDIGVSLSNEKDLSTLLDIIITKAMHLTYADGGTLYLIEPVQNYPEVEGDYWSNKRLRLQVAKNNSRKMALEATLLLELSSDSIYGNAILNGKSILIDDVYQLPQEGDYRWGGKEIDEKFKYRTKSILTVPIRNTEKKVIGAIQLVNRKKNPNTVLGDAESILSEVIPFEKRDVKFVESIASQAAVAIGNTKLLDSIQILFDGFINASVKAIESRDPTTSGHSSRVATLTIALAETVHQLETGRFADIRFSADQLSEIRYAALLHDFGKIGVRERVLVKSKKLYPEEMHALMDRFLLIRTTMELETSKQQISYFLDESRETALAKYENNSAVLQEKLEELDDYLKFIVGANEPTVLAQEGFGKLMDIAKLTFQHPSGVPMCYLSEHELNSLSVSKGSLNELDRMEIESHVTHSYNFLNIIPWSDNLERVPDIAHAHHEKLNGSGYPLQLTENEIPLESKMMTISDIFDALTAWDRPYKKAMPEERALNILGFEAKDNHLDQDLLEIFLKAKLYSLVQRPR</sequence>
<dbReference type="InterPro" id="IPR037522">
    <property type="entry name" value="HD_GYP_dom"/>
</dbReference>
<dbReference type="InterPro" id="IPR003607">
    <property type="entry name" value="HD/PDEase_dom"/>
</dbReference>
<dbReference type="Gene3D" id="1.10.3210.10">
    <property type="entry name" value="Hypothetical protein af1432"/>
    <property type="match status" value="2"/>
</dbReference>
<dbReference type="InterPro" id="IPR003018">
    <property type="entry name" value="GAF"/>
</dbReference>
<evidence type="ECO:0000313" key="2">
    <source>
        <dbReference type="EMBL" id="SUZ87319.1"/>
    </source>
</evidence>
<dbReference type="PROSITE" id="PS51832">
    <property type="entry name" value="HD_GYP"/>
    <property type="match status" value="1"/>
</dbReference>
<dbReference type="EMBL" id="UINC01001718">
    <property type="protein sequence ID" value="SUZ87319.1"/>
    <property type="molecule type" value="Genomic_DNA"/>
</dbReference>
<reference evidence="2" key="1">
    <citation type="submission" date="2018-05" db="EMBL/GenBank/DDBJ databases">
        <authorList>
            <person name="Lanie J.A."/>
            <person name="Ng W.-L."/>
            <person name="Kazmierczak K.M."/>
            <person name="Andrzejewski T.M."/>
            <person name="Davidsen T.M."/>
            <person name="Wayne K.J."/>
            <person name="Tettelin H."/>
            <person name="Glass J.I."/>
            <person name="Rusch D."/>
            <person name="Podicherti R."/>
            <person name="Tsui H.-C.T."/>
            <person name="Winkler M.E."/>
        </authorList>
    </citation>
    <scope>NUCLEOTIDE SEQUENCE</scope>
</reference>
<feature type="domain" description="HD-GYP" evidence="1">
    <location>
        <begin position="338"/>
        <end position="661"/>
    </location>
</feature>
<dbReference type="AlphaFoldDB" id="A0A381R910"/>
<accession>A0A381R910</accession>
<proteinExistence type="predicted"/>
<dbReference type="InterPro" id="IPR029016">
    <property type="entry name" value="GAF-like_dom_sf"/>
</dbReference>
<dbReference type="CDD" id="cd00077">
    <property type="entry name" value="HDc"/>
    <property type="match status" value="1"/>
</dbReference>
<name>A0A381R910_9ZZZZ</name>